<evidence type="ECO:0000256" key="1">
    <source>
        <dbReference type="ARBA" id="ARBA00009374"/>
    </source>
</evidence>
<dbReference type="AlphaFoldDB" id="A0AAN7QFM1"/>
<dbReference type="Proteomes" id="UP001345219">
    <property type="component" value="Chromosome 7"/>
</dbReference>
<dbReference type="PROSITE" id="PS51795">
    <property type="entry name" value="ZF_FLZ"/>
    <property type="match status" value="1"/>
</dbReference>
<keyword evidence="2" id="KW-0479">Metal-binding</keyword>
<feature type="zinc finger region" description="FLZ-type" evidence="4">
    <location>
        <begin position="250"/>
        <end position="294"/>
    </location>
</feature>
<dbReference type="GO" id="GO:0008270">
    <property type="term" value="F:zinc ion binding"/>
    <property type="evidence" value="ECO:0007669"/>
    <property type="project" value="UniProtKB-KW"/>
</dbReference>
<protein>
    <recommendedName>
        <fullName evidence="6">FLZ-type domain-containing protein</fullName>
    </recommendedName>
</protein>
<dbReference type="InterPro" id="IPR007650">
    <property type="entry name" value="Zf-FLZ_dom"/>
</dbReference>
<accession>A0AAN7QFM1</accession>
<dbReference type="EMBL" id="JAXIOK010000007">
    <property type="protein sequence ID" value="KAK4766099.1"/>
    <property type="molecule type" value="Genomic_DNA"/>
</dbReference>
<evidence type="ECO:0000313" key="8">
    <source>
        <dbReference type="Proteomes" id="UP001345219"/>
    </source>
</evidence>
<comment type="caution">
    <text evidence="7">The sequence shown here is derived from an EMBL/GenBank/DDBJ whole genome shotgun (WGS) entry which is preliminary data.</text>
</comment>
<keyword evidence="3" id="KW-0862">Zinc</keyword>
<dbReference type="PANTHER" id="PTHR46443">
    <property type="entry name" value="FCS-LIKE ZINC FINGER 8"/>
    <property type="match status" value="1"/>
</dbReference>
<keyword evidence="8" id="KW-1185">Reference proteome</keyword>
<gene>
    <name evidence="7" type="ORF">SAY87_007741</name>
</gene>
<organism evidence="7 8">
    <name type="scientific">Trapa incisa</name>
    <dbReference type="NCBI Taxonomy" id="236973"/>
    <lineage>
        <taxon>Eukaryota</taxon>
        <taxon>Viridiplantae</taxon>
        <taxon>Streptophyta</taxon>
        <taxon>Embryophyta</taxon>
        <taxon>Tracheophyta</taxon>
        <taxon>Spermatophyta</taxon>
        <taxon>Magnoliopsida</taxon>
        <taxon>eudicotyledons</taxon>
        <taxon>Gunneridae</taxon>
        <taxon>Pentapetalae</taxon>
        <taxon>rosids</taxon>
        <taxon>malvids</taxon>
        <taxon>Myrtales</taxon>
        <taxon>Lythraceae</taxon>
        <taxon>Trapa</taxon>
    </lineage>
</organism>
<keyword evidence="3" id="KW-0863">Zinc-finger</keyword>
<comment type="similarity">
    <text evidence="1">Belongs to the FLZ family.</text>
</comment>
<dbReference type="PANTHER" id="PTHR46443:SF3">
    <property type="entry name" value="PROTEIN MARD1"/>
    <property type="match status" value="1"/>
</dbReference>
<reference evidence="7 8" key="1">
    <citation type="journal article" date="2023" name="Hortic Res">
        <title>Pangenome of water caltrop reveals structural variations and asymmetric subgenome divergence after allopolyploidization.</title>
        <authorList>
            <person name="Zhang X."/>
            <person name="Chen Y."/>
            <person name="Wang L."/>
            <person name="Yuan Y."/>
            <person name="Fang M."/>
            <person name="Shi L."/>
            <person name="Lu R."/>
            <person name="Comes H.P."/>
            <person name="Ma Y."/>
            <person name="Chen Y."/>
            <person name="Huang G."/>
            <person name="Zhou Y."/>
            <person name="Zheng Z."/>
            <person name="Qiu Y."/>
        </authorList>
    </citation>
    <scope>NUCLEOTIDE SEQUENCE [LARGE SCALE GENOMIC DNA]</scope>
    <source>
        <tissue evidence="7">Roots</tissue>
    </source>
</reference>
<feature type="domain" description="FLZ-type" evidence="6">
    <location>
        <begin position="250"/>
        <end position="294"/>
    </location>
</feature>
<proteinExistence type="inferred from homology"/>
<name>A0AAN7QFM1_9MYRT</name>
<feature type="region of interest" description="Disordered" evidence="5">
    <location>
        <begin position="138"/>
        <end position="181"/>
    </location>
</feature>
<evidence type="ECO:0000256" key="4">
    <source>
        <dbReference type="PROSITE-ProRule" id="PRU01131"/>
    </source>
</evidence>
<sequence length="297" mass="33470">MMLRNRSRTVFGKQSPLVADHPRSSQPSPPTQNHRRNGVSSWFGSTFGGFSPSSRFCSETTKTMMSPALFLDVRRVSALRTHPPVRPPEGKKRSWQDFESQGGIGLAIVGNMFNKVPEKNGVKPNRNLVLYGLTIRTSIPSPPPPPPPPPVSTFGPLEYPSDFRENSRNSRHPQGLKSSSRPLTECLSVREMELSEDYTCITFHGPNGRTTHIFDDCVVEKNYFSVLPHKPKPPGNVMLPPHKPKQGKQSFLNFCYTCTKRLEQSEDIYIYRGDKSFCSQECRHREILLDGANEDDP</sequence>
<evidence type="ECO:0000256" key="3">
    <source>
        <dbReference type="ARBA" id="ARBA00022771"/>
    </source>
</evidence>
<feature type="region of interest" description="Disordered" evidence="5">
    <location>
        <begin position="1"/>
        <end position="40"/>
    </location>
</feature>
<evidence type="ECO:0000259" key="6">
    <source>
        <dbReference type="PROSITE" id="PS51795"/>
    </source>
</evidence>
<feature type="compositionally biased region" description="Pro residues" evidence="5">
    <location>
        <begin position="140"/>
        <end position="151"/>
    </location>
</feature>
<dbReference type="InterPro" id="IPR044593">
    <property type="entry name" value="FLZ8/MARD1"/>
</dbReference>
<evidence type="ECO:0000256" key="2">
    <source>
        <dbReference type="ARBA" id="ARBA00022723"/>
    </source>
</evidence>
<evidence type="ECO:0000256" key="5">
    <source>
        <dbReference type="SAM" id="MobiDB-lite"/>
    </source>
</evidence>
<evidence type="ECO:0000313" key="7">
    <source>
        <dbReference type="EMBL" id="KAK4766099.1"/>
    </source>
</evidence>
<dbReference type="Pfam" id="PF04570">
    <property type="entry name" value="zf-FLZ"/>
    <property type="match status" value="1"/>
</dbReference>